<evidence type="ECO:0000256" key="2">
    <source>
        <dbReference type="SAM" id="SignalP"/>
    </source>
</evidence>
<organism evidence="3 4">
    <name type="scientific">Haemaphysalis longicornis</name>
    <name type="common">Bush tick</name>
    <dbReference type="NCBI Taxonomy" id="44386"/>
    <lineage>
        <taxon>Eukaryota</taxon>
        <taxon>Metazoa</taxon>
        <taxon>Ecdysozoa</taxon>
        <taxon>Arthropoda</taxon>
        <taxon>Chelicerata</taxon>
        <taxon>Arachnida</taxon>
        <taxon>Acari</taxon>
        <taxon>Parasitiformes</taxon>
        <taxon>Ixodida</taxon>
        <taxon>Ixodoidea</taxon>
        <taxon>Ixodidae</taxon>
        <taxon>Haemaphysalinae</taxon>
        <taxon>Haemaphysalis</taxon>
    </lineage>
</organism>
<accession>A0A9J6FVU0</accession>
<feature type="signal peptide" evidence="2">
    <location>
        <begin position="1"/>
        <end position="29"/>
    </location>
</feature>
<reference evidence="3 4" key="1">
    <citation type="journal article" date="2020" name="Cell">
        <title>Large-Scale Comparative Analyses of Tick Genomes Elucidate Their Genetic Diversity and Vector Capacities.</title>
        <authorList>
            <consortium name="Tick Genome and Microbiome Consortium (TIGMIC)"/>
            <person name="Jia N."/>
            <person name="Wang J."/>
            <person name="Shi W."/>
            <person name="Du L."/>
            <person name="Sun Y."/>
            <person name="Zhan W."/>
            <person name="Jiang J.F."/>
            <person name="Wang Q."/>
            <person name="Zhang B."/>
            <person name="Ji P."/>
            <person name="Bell-Sakyi L."/>
            <person name="Cui X.M."/>
            <person name="Yuan T.T."/>
            <person name="Jiang B.G."/>
            <person name="Yang W.F."/>
            <person name="Lam T.T."/>
            <person name="Chang Q.C."/>
            <person name="Ding S.J."/>
            <person name="Wang X.J."/>
            <person name="Zhu J.G."/>
            <person name="Ruan X.D."/>
            <person name="Zhao L."/>
            <person name="Wei J.T."/>
            <person name="Ye R.Z."/>
            <person name="Que T.C."/>
            <person name="Du C.H."/>
            <person name="Zhou Y.H."/>
            <person name="Cheng J.X."/>
            <person name="Dai P.F."/>
            <person name="Guo W.B."/>
            <person name="Han X.H."/>
            <person name="Huang E.J."/>
            <person name="Li L.F."/>
            <person name="Wei W."/>
            <person name="Gao Y.C."/>
            <person name="Liu J.Z."/>
            <person name="Shao H.Z."/>
            <person name="Wang X."/>
            <person name="Wang C.C."/>
            <person name="Yang T.C."/>
            <person name="Huo Q.B."/>
            <person name="Li W."/>
            <person name="Chen H.Y."/>
            <person name="Chen S.E."/>
            <person name="Zhou L.G."/>
            <person name="Ni X.B."/>
            <person name="Tian J.H."/>
            <person name="Sheng Y."/>
            <person name="Liu T."/>
            <person name="Pan Y.S."/>
            <person name="Xia L.Y."/>
            <person name="Li J."/>
            <person name="Zhao F."/>
            <person name="Cao W.C."/>
        </authorList>
    </citation>
    <scope>NUCLEOTIDE SEQUENCE [LARGE SCALE GENOMIC DNA]</scope>
    <source>
        <strain evidence="3">HaeL-2018</strain>
    </source>
</reference>
<evidence type="ECO:0000256" key="1">
    <source>
        <dbReference type="SAM" id="MobiDB-lite"/>
    </source>
</evidence>
<name>A0A9J6FVU0_HAELO</name>
<comment type="caution">
    <text evidence="3">The sequence shown here is derived from an EMBL/GenBank/DDBJ whole genome shotgun (WGS) entry which is preliminary data.</text>
</comment>
<evidence type="ECO:0000313" key="4">
    <source>
        <dbReference type="Proteomes" id="UP000821853"/>
    </source>
</evidence>
<feature type="chain" id="PRO_5039919096" evidence="2">
    <location>
        <begin position="30"/>
        <end position="147"/>
    </location>
</feature>
<keyword evidence="4" id="KW-1185">Reference proteome</keyword>
<dbReference type="Proteomes" id="UP000821853">
    <property type="component" value="Chromosome 2"/>
</dbReference>
<proteinExistence type="predicted"/>
<dbReference type="EMBL" id="JABSTR010000004">
    <property type="protein sequence ID" value="KAH9367362.1"/>
    <property type="molecule type" value="Genomic_DNA"/>
</dbReference>
<dbReference type="AlphaFoldDB" id="A0A9J6FVU0"/>
<feature type="region of interest" description="Disordered" evidence="1">
    <location>
        <begin position="126"/>
        <end position="147"/>
    </location>
</feature>
<keyword evidence="2" id="KW-0732">Signal</keyword>
<protein>
    <submittedName>
        <fullName evidence="3">Uncharacterized protein</fullName>
    </submittedName>
</protein>
<gene>
    <name evidence="3" type="ORF">HPB48_010157</name>
</gene>
<dbReference type="VEuPathDB" id="VectorBase:HLOH_061597"/>
<sequence>MCRGRWTAVTSSAAVAAALAALWLGAVQAGGQPGSQDGGLLRQGNSAWHPAAGPFDNPWTSPHPVAAQGRGKAALDVQTLTNIVNVARYILCECPHSCPPRQACTRMRRLLTHMCMACLQPRRMRNSRRSLTPAKEKSVSDPVLPLI</sequence>
<evidence type="ECO:0000313" key="3">
    <source>
        <dbReference type="EMBL" id="KAH9367362.1"/>
    </source>
</evidence>